<reference evidence="1" key="2">
    <citation type="journal article" date="2015" name="Data Brief">
        <title>Shoot transcriptome of the giant reed, Arundo donax.</title>
        <authorList>
            <person name="Barrero R.A."/>
            <person name="Guerrero F.D."/>
            <person name="Moolhuijzen P."/>
            <person name="Goolsby J.A."/>
            <person name="Tidwell J."/>
            <person name="Bellgard S.E."/>
            <person name="Bellgard M.I."/>
        </authorList>
    </citation>
    <scope>NUCLEOTIDE SEQUENCE</scope>
    <source>
        <tissue evidence="1">Shoot tissue taken approximately 20 cm above the soil surface</tissue>
    </source>
</reference>
<evidence type="ECO:0000313" key="1">
    <source>
        <dbReference type="EMBL" id="JAD83013.1"/>
    </source>
</evidence>
<accession>A0A0A9D8J5</accession>
<proteinExistence type="predicted"/>
<organism evidence="1">
    <name type="scientific">Arundo donax</name>
    <name type="common">Giant reed</name>
    <name type="synonym">Donax arundinaceus</name>
    <dbReference type="NCBI Taxonomy" id="35708"/>
    <lineage>
        <taxon>Eukaryota</taxon>
        <taxon>Viridiplantae</taxon>
        <taxon>Streptophyta</taxon>
        <taxon>Embryophyta</taxon>
        <taxon>Tracheophyta</taxon>
        <taxon>Spermatophyta</taxon>
        <taxon>Magnoliopsida</taxon>
        <taxon>Liliopsida</taxon>
        <taxon>Poales</taxon>
        <taxon>Poaceae</taxon>
        <taxon>PACMAD clade</taxon>
        <taxon>Arundinoideae</taxon>
        <taxon>Arundineae</taxon>
        <taxon>Arundo</taxon>
    </lineage>
</organism>
<name>A0A0A9D8J5_ARUDO</name>
<sequence>MLSFIRITNEFSMSIPGPSFKRLANHTPLLVYRPIIT</sequence>
<dbReference type="EMBL" id="GBRH01214882">
    <property type="protein sequence ID" value="JAD83013.1"/>
    <property type="molecule type" value="Transcribed_RNA"/>
</dbReference>
<reference evidence="1" key="1">
    <citation type="submission" date="2014-09" db="EMBL/GenBank/DDBJ databases">
        <authorList>
            <person name="Magalhaes I.L.F."/>
            <person name="Oliveira U."/>
            <person name="Santos F.R."/>
            <person name="Vidigal T.H.D.A."/>
            <person name="Brescovit A.D."/>
            <person name="Santos A.J."/>
        </authorList>
    </citation>
    <scope>NUCLEOTIDE SEQUENCE</scope>
    <source>
        <tissue evidence="1">Shoot tissue taken approximately 20 cm above the soil surface</tissue>
    </source>
</reference>
<protein>
    <submittedName>
        <fullName evidence="1">Elm1</fullName>
    </submittedName>
</protein>
<dbReference type="AlphaFoldDB" id="A0A0A9D8J5"/>